<dbReference type="Proteomes" id="UP000182835">
    <property type="component" value="Unassembled WGS sequence"/>
</dbReference>
<comment type="caution">
    <text evidence="1">The sequence shown here is derived from an EMBL/GenBank/DDBJ whole genome shotgun (WGS) entry which is preliminary data.</text>
</comment>
<proteinExistence type="predicted"/>
<dbReference type="AlphaFoldDB" id="A0A1L8R8H1"/>
<organism evidence="1 2">
    <name type="scientific">Enterococcus canintestini</name>
    <dbReference type="NCBI Taxonomy" id="317010"/>
    <lineage>
        <taxon>Bacteria</taxon>
        <taxon>Bacillati</taxon>
        <taxon>Bacillota</taxon>
        <taxon>Bacilli</taxon>
        <taxon>Lactobacillales</taxon>
        <taxon>Enterococcaceae</taxon>
        <taxon>Enterococcus</taxon>
    </lineage>
</organism>
<protein>
    <submittedName>
        <fullName evidence="1">Uncharacterized protein</fullName>
    </submittedName>
</protein>
<accession>A0A1L8R8H1</accession>
<dbReference type="STRING" id="317010.RU96_GL001523"/>
<evidence type="ECO:0000313" key="1">
    <source>
        <dbReference type="EMBL" id="OJG16026.1"/>
    </source>
</evidence>
<gene>
    <name evidence="1" type="ORF">RU96_GL001523</name>
</gene>
<name>A0A1L8R8H1_9ENTE</name>
<evidence type="ECO:0000313" key="2">
    <source>
        <dbReference type="Proteomes" id="UP000182835"/>
    </source>
</evidence>
<sequence length="113" mass="12983">MNVVKKALFNRQSETEIGGRFMFTYVKLTQNGITQLYYVQVEIKAEKIILTDVSGLQSKVLLAEDICELDWQVFDEYYGGRRFSFGKGEMSCQVYEAGLAVIDYLYQQLQVAV</sequence>
<reference evidence="1 2" key="1">
    <citation type="submission" date="2014-12" db="EMBL/GenBank/DDBJ databases">
        <title>Draft genome sequences of 29 type strains of Enterococci.</title>
        <authorList>
            <person name="Zhong Z."/>
            <person name="Sun Z."/>
            <person name="Liu W."/>
            <person name="Zhang W."/>
            <person name="Zhang H."/>
        </authorList>
    </citation>
    <scope>NUCLEOTIDE SEQUENCE [LARGE SCALE GENOMIC DNA]</scope>
    <source>
        <strain evidence="1 2">DSM 21207</strain>
    </source>
</reference>
<dbReference type="EMBL" id="JXKG01000003">
    <property type="protein sequence ID" value="OJG16026.1"/>
    <property type="molecule type" value="Genomic_DNA"/>
</dbReference>